<keyword evidence="8" id="KW-0862">Zinc</keyword>
<feature type="signal peptide" evidence="10">
    <location>
        <begin position="1"/>
        <end position="22"/>
    </location>
</feature>
<keyword evidence="4" id="KW-0645">Protease</keyword>
<evidence type="ECO:0000256" key="6">
    <source>
        <dbReference type="ARBA" id="ARBA00022729"/>
    </source>
</evidence>
<dbReference type="RefSeq" id="WP_242286311.1">
    <property type="nucleotide sequence ID" value="NZ_JAKKSL010000002.1"/>
</dbReference>
<dbReference type="PANTHER" id="PTHR13062">
    <property type="entry name" value="COLLAGENASE"/>
    <property type="match status" value="1"/>
</dbReference>
<dbReference type="Gene3D" id="1.10.390.20">
    <property type="match status" value="1"/>
</dbReference>
<evidence type="ECO:0000256" key="9">
    <source>
        <dbReference type="ARBA" id="ARBA00023049"/>
    </source>
</evidence>
<evidence type="ECO:0000256" key="10">
    <source>
        <dbReference type="SAM" id="SignalP"/>
    </source>
</evidence>
<evidence type="ECO:0000313" key="12">
    <source>
        <dbReference type="Proteomes" id="UP001139646"/>
    </source>
</evidence>
<organism evidence="11 12">
    <name type="scientific">Colwellia maritima</name>
    <dbReference type="NCBI Taxonomy" id="2912588"/>
    <lineage>
        <taxon>Bacteria</taxon>
        <taxon>Pseudomonadati</taxon>
        <taxon>Pseudomonadota</taxon>
        <taxon>Gammaproteobacteria</taxon>
        <taxon>Alteromonadales</taxon>
        <taxon>Colwelliaceae</taxon>
        <taxon>Colwellia</taxon>
    </lineage>
</organism>
<protein>
    <submittedName>
        <fullName evidence="11">Collagenase</fullName>
        <ecNumber evidence="11">3.4.24.3</ecNumber>
    </submittedName>
</protein>
<keyword evidence="5" id="KW-0479">Metal-binding</keyword>
<name>A0ABS9X116_9GAMM</name>
<dbReference type="EMBL" id="JAKKSL010000002">
    <property type="protein sequence ID" value="MCI2283949.1"/>
    <property type="molecule type" value="Genomic_DNA"/>
</dbReference>
<keyword evidence="6 10" id="KW-0732">Signal</keyword>
<feature type="chain" id="PRO_5045207872" evidence="10">
    <location>
        <begin position="23"/>
        <end position="292"/>
    </location>
</feature>
<evidence type="ECO:0000313" key="11">
    <source>
        <dbReference type="EMBL" id="MCI2283949.1"/>
    </source>
</evidence>
<proteinExistence type="predicted"/>
<dbReference type="Pfam" id="PF01752">
    <property type="entry name" value="Peptidase_M9"/>
    <property type="match status" value="1"/>
</dbReference>
<dbReference type="Gene3D" id="3.40.30.160">
    <property type="entry name" value="Collagenase ColT, N-terminal domain"/>
    <property type="match status" value="1"/>
</dbReference>
<keyword evidence="7 11" id="KW-0378">Hydrolase</keyword>
<comment type="cofactor">
    <cofactor evidence="1">
        <name>Zn(2+)</name>
        <dbReference type="ChEBI" id="CHEBI:29105"/>
    </cofactor>
</comment>
<evidence type="ECO:0000256" key="4">
    <source>
        <dbReference type="ARBA" id="ARBA00022670"/>
    </source>
</evidence>
<dbReference type="GO" id="GO:0004222">
    <property type="term" value="F:metalloendopeptidase activity"/>
    <property type="evidence" value="ECO:0007669"/>
    <property type="project" value="UniProtKB-EC"/>
</dbReference>
<evidence type="ECO:0000256" key="7">
    <source>
        <dbReference type="ARBA" id="ARBA00022801"/>
    </source>
</evidence>
<evidence type="ECO:0000256" key="1">
    <source>
        <dbReference type="ARBA" id="ARBA00001947"/>
    </source>
</evidence>
<dbReference type="EC" id="3.4.24.3" evidence="11"/>
<evidence type="ECO:0000256" key="3">
    <source>
        <dbReference type="ARBA" id="ARBA00022525"/>
    </source>
</evidence>
<keyword evidence="3" id="KW-0964">Secreted</keyword>
<dbReference type="Proteomes" id="UP001139646">
    <property type="component" value="Unassembled WGS sequence"/>
</dbReference>
<accession>A0ABS9X116</accession>
<evidence type="ECO:0000256" key="2">
    <source>
        <dbReference type="ARBA" id="ARBA00004613"/>
    </source>
</evidence>
<dbReference type="PRINTS" id="PR00931">
    <property type="entry name" value="MICOLLPTASE"/>
</dbReference>
<reference evidence="11" key="1">
    <citation type="submission" date="2022-01" db="EMBL/GenBank/DDBJ databases">
        <title>Colwellia maritima, isolated from seawater.</title>
        <authorList>
            <person name="Kristyanto S."/>
            <person name="Jung J."/>
            <person name="Jeon C.O."/>
        </authorList>
    </citation>
    <scope>NUCLEOTIDE SEQUENCE</scope>
    <source>
        <strain evidence="11">MSW7</strain>
    </source>
</reference>
<dbReference type="InterPro" id="IPR002169">
    <property type="entry name" value="Peptidase_M9A/M9B"/>
</dbReference>
<keyword evidence="12" id="KW-1185">Reference proteome</keyword>
<sequence length="292" mass="33705">MINKFTQYSVISLSLIATTCFANDNAEDSIESVLSQVNVCSPTITLRSESLSKKQVNDACLMLSKQEAKFHALFHTKGKPVANDNNTSMRANIYSDRDSYVKHVTNHFNVPSDNGGMYLEGLPHLTSNHAEFVAYERNGEIWNLRHEYVHYLDGRFNSYGDFCASLHDNHSAPEYCPEPSPVYPHLVWWGEGIAEYIAQGDYVPKTITKSDDKRYKLSELFNTSYEHNGGSVRVYEWGYLATRFMMEKHRDEIEKMLQLTRKGYYARYQALAAQWGTRFDDEFIDWPEKLTQ</sequence>
<comment type="caution">
    <text evidence="11">The sequence shown here is derived from an EMBL/GenBank/DDBJ whole genome shotgun (WGS) entry which is preliminary data.</text>
</comment>
<evidence type="ECO:0000256" key="8">
    <source>
        <dbReference type="ARBA" id="ARBA00022833"/>
    </source>
</evidence>
<keyword evidence="9" id="KW-0482">Metalloprotease</keyword>
<comment type="subcellular location">
    <subcellularLocation>
        <location evidence="2">Secreted</location>
    </subcellularLocation>
</comment>
<dbReference type="PANTHER" id="PTHR13062:SF9">
    <property type="entry name" value="MICROBIAL COLLAGENASE"/>
    <property type="match status" value="1"/>
</dbReference>
<gene>
    <name evidence="11" type="ORF">L3081_11735</name>
</gene>
<evidence type="ECO:0000256" key="5">
    <source>
        <dbReference type="ARBA" id="ARBA00022723"/>
    </source>
</evidence>